<dbReference type="InterPro" id="IPR001223">
    <property type="entry name" value="Glyco_hydro18_cat"/>
</dbReference>
<keyword evidence="2" id="KW-0378">Hydrolase</keyword>
<comment type="caution">
    <text evidence="2">The sequence shown here is derived from an EMBL/GenBank/DDBJ whole genome shotgun (WGS) entry which is preliminary data.</text>
</comment>
<protein>
    <submittedName>
        <fullName evidence="2">Glycoside hydrolase</fullName>
    </submittedName>
</protein>
<dbReference type="Gene3D" id="3.20.20.80">
    <property type="entry name" value="Glycosidases"/>
    <property type="match status" value="1"/>
</dbReference>
<evidence type="ECO:0000259" key="1">
    <source>
        <dbReference type="PROSITE" id="PS51910"/>
    </source>
</evidence>
<evidence type="ECO:0000313" key="3">
    <source>
        <dbReference type="Proteomes" id="UP000256329"/>
    </source>
</evidence>
<name>A0A3D8P4Y9_9THEO</name>
<dbReference type="OrthoDB" id="9769314at2"/>
<dbReference type="GO" id="GO:0016787">
    <property type="term" value="F:hydrolase activity"/>
    <property type="evidence" value="ECO:0007669"/>
    <property type="project" value="UniProtKB-KW"/>
</dbReference>
<feature type="domain" description="GH18" evidence="1">
    <location>
        <begin position="42"/>
        <end position="358"/>
    </location>
</feature>
<dbReference type="Proteomes" id="UP000256329">
    <property type="component" value="Unassembled WGS sequence"/>
</dbReference>
<dbReference type="AlphaFoldDB" id="A0A3D8P4Y9"/>
<reference evidence="2 3" key="1">
    <citation type="submission" date="2018-08" db="EMBL/GenBank/DDBJ databases">
        <title>Form III RuBisCO-mediated autotrophy in Thermodesulfobium bacteria.</title>
        <authorList>
            <person name="Toshchakov S.V."/>
            <person name="Kublanov I.V."/>
            <person name="Frolov E."/>
            <person name="Bonch-Osmolovskaya E.A."/>
            <person name="Tourova T.P."/>
            <person name="Chernych N.A."/>
            <person name="Lebedinsky A.V."/>
        </authorList>
    </citation>
    <scope>NUCLEOTIDE SEQUENCE [LARGE SCALE GENOMIC DNA]</scope>
    <source>
        <strain evidence="2 3">SR</strain>
    </source>
</reference>
<organism evidence="2 3">
    <name type="scientific">Ammonifex thiophilus</name>
    <dbReference type="NCBI Taxonomy" id="444093"/>
    <lineage>
        <taxon>Bacteria</taxon>
        <taxon>Bacillati</taxon>
        <taxon>Bacillota</taxon>
        <taxon>Clostridia</taxon>
        <taxon>Thermoanaerobacterales</taxon>
        <taxon>Thermoanaerobacteraceae</taxon>
        <taxon>Ammonifex</taxon>
    </lineage>
</organism>
<dbReference type="GO" id="GO:0005975">
    <property type="term" value="P:carbohydrate metabolic process"/>
    <property type="evidence" value="ECO:0007669"/>
    <property type="project" value="InterPro"/>
</dbReference>
<dbReference type="PANTHER" id="PTHR46066">
    <property type="entry name" value="CHITINASE DOMAIN-CONTAINING PROTEIN 1 FAMILY MEMBER"/>
    <property type="match status" value="1"/>
</dbReference>
<dbReference type="EMBL" id="QSLN01000002">
    <property type="protein sequence ID" value="RDV84300.1"/>
    <property type="molecule type" value="Genomic_DNA"/>
</dbReference>
<sequence>MEMTERQRRALYALVGCLVLLFLGAGIGAMRKPAVPAPLYRPQVVAFYVDEPGHPTDSFSSLKAHGRLVDEISPLWYSIMPDGSLDVKVNREALRVARSYGLRVVPLINVGKNDDTFLRDPTVRDRTIANIVDVVRREGYDGVNLDVQLMPVNGKNFAHDRDLLTDFVRRLRDALKPMGKTLAVSVVPHVQVSPEVSGIYDYGALAQLVDKVALMTYDRHQDSSPPGPVAPFGWVEDNIKEALNQGFRRDQILLGIATYGYDWPAGRAGGFSRPTKEIMEHASRLGVPVKWSDQYQEPYYVYTAPNGRQREIWFENSHTFRQKIELMKKYRLAGIAVWRLGFEEKRFWDTLKRHFPGK</sequence>
<dbReference type="Pfam" id="PF00704">
    <property type="entry name" value="Glyco_hydro_18"/>
    <property type="match status" value="1"/>
</dbReference>
<keyword evidence="3" id="KW-1185">Reference proteome</keyword>
<gene>
    <name evidence="2" type="ORF">DXX99_03050</name>
</gene>
<dbReference type="GO" id="GO:0008061">
    <property type="term" value="F:chitin binding"/>
    <property type="evidence" value="ECO:0007669"/>
    <property type="project" value="InterPro"/>
</dbReference>
<dbReference type="InterPro" id="IPR017853">
    <property type="entry name" value="GH"/>
</dbReference>
<dbReference type="SUPFAM" id="SSF51445">
    <property type="entry name" value="(Trans)glycosidases"/>
    <property type="match status" value="1"/>
</dbReference>
<dbReference type="PROSITE" id="PS51910">
    <property type="entry name" value="GH18_2"/>
    <property type="match status" value="1"/>
</dbReference>
<proteinExistence type="predicted"/>
<dbReference type="RefSeq" id="WP_115792042.1">
    <property type="nucleotide sequence ID" value="NZ_QSLN01000002.1"/>
</dbReference>
<dbReference type="InterPro" id="IPR029070">
    <property type="entry name" value="Chitinase_insertion_sf"/>
</dbReference>
<accession>A0A3D8P4Y9</accession>
<dbReference type="PANTHER" id="PTHR46066:SF2">
    <property type="entry name" value="CHITINASE DOMAIN-CONTAINING PROTEIN 1"/>
    <property type="match status" value="1"/>
</dbReference>
<dbReference type="InterPro" id="IPR011583">
    <property type="entry name" value="Chitinase_II/V-like_cat"/>
</dbReference>
<dbReference type="Gene3D" id="3.10.50.10">
    <property type="match status" value="1"/>
</dbReference>
<dbReference type="SMART" id="SM00636">
    <property type="entry name" value="Glyco_18"/>
    <property type="match status" value="1"/>
</dbReference>
<evidence type="ECO:0000313" key="2">
    <source>
        <dbReference type="EMBL" id="RDV84300.1"/>
    </source>
</evidence>